<organism evidence="1 2">
    <name type="scientific">Albugo candida</name>
    <dbReference type="NCBI Taxonomy" id="65357"/>
    <lineage>
        <taxon>Eukaryota</taxon>
        <taxon>Sar</taxon>
        <taxon>Stramenopiles</taxon>
        <taxon>Oomycota</taxon>
        <taxon>Peronosporomycetes</taxon>
        <taxon>Albuginales</taxon>
        <taxon>Albuginaceae</taxon>
        <taxon>Albugo</taxon>
    </lineage>
</organism>
<proteinExistence type="predicted"/>
<reference evidence="1 2" key="1">
    <citation type="submission" date="2012-05" db="EMBL/GenBank/DDBJ databases">
        <title>Recombination and specialization in a pathogen metapopulation.</title>
        <authorList>
            <person name="Gardiner A."/>
            <person name="Kemen E."/>
            <person name="Schultz-Larsen T."/>
            <person name="MacLean D."/>
            <person name="Van Oosterhout C."/>
            <person name="Jones J.D.G."/>
        </authorList>
    </citation>
    <scope>NUCLEOTIDE SEQUENCE [LARGE SCALE GENOMIC DNA]</scope>
    <source>
        <strain evidence="1 2">Ac Nc2</strain>
    </source>
</reference>
<keyword evidence="2" id="KW-1185">Reference proteome</keyword>
<dbReference type="AlphaFoldDB" id="A0A024GNC6"/>
<dbReference type="Proteomes" id="UP000053237">
    <property type="component" value="Unassembled WGS sequence"/>
</dbReference>
<evidence type="ECO:0000313" key="2">
    <source>
        <dbReference type="Proteomes" id="UP000053237"/>
    </source>
</evidence>
<sequence>MQNIRVLPEPLRAYSAPQISPNSTWMCLCMHTLNASSTACCPSIPSVFFLSRLFFATRYPETGFIVQKSLLCRLIDREDLSAFPCLVLDGMRTRAERDIRRQYRSFDDGELISAYRYDIIIAKGYQIECILGCCYQVKQIIV</sequence>
<gene>
    <name evidence="1" type="ORF">BN9_093610</name>
</gene>
<accession>A0A024GNC6</accession>
<protein>
    <submittedName>
        <fullName evidence="1">Uncharacterized protein</fullName>
    </submittedName>
</protein>
<dbReference type="EMBL" id="CAIX01000213">
    <property type="protein sequence ID" value="CCI48288.1"/>
    <property type="molecule type" value="Genomic_DNA"/>
</dbReference>
<evidence type="ECO:0000313" key="1">
    <source>
        <dbReference type="EMBL" id="CCI48288.1"/>
    </source>
</evidence>
<comment type="caution">
    <text evidence="1">The sequence shown here is derived from an EMBL/GenBank/DDBJ whole genome shotgun (WGS) entry which is preliminary data.</text>
</comment>
<name>A0A024GNC6_9STRA</name>
<dbReference type="InParanoid" id="A0A024GNC6"/>